<dbReference type="AlphaFoldDB" id="A0A0C9W3C4"/>
<gene>
    <name evidence="1" type="ORF">M422DRAFT_46276</name>
</gene>
<name>A0A0C9W3C4_SPHS4</name>
<accession>A0A0C9W3C4</accession>
<proteinExistence type="predicted"/>
<reference evidence="1 2" key="1">
    <citation type="submission" date="2014-06" db="EMBL/GenBank/DDBJ databases">
        <title>Evolutionary Origins and Diversification of the Mycorrhizal Mutualists.</title>
        <authorList>
            <consortium name="DOE Joint Genome Institute"/>
            <consortium name="Mycorrhizal Genomics Consortium"/>
            <person name="Kohler A."/>
            <person name="Kuo A."/>
            <person name="Nagy L.G."/>
            <person name="Floudas D."/>
            <person name="Copeland A."/>
            <person name="Barry K.W."/>
            <person name="Cichocki N."/>
            <person name="Veneault-Fourrey C."/>
            <person name="LaButti K."/>
            <person name="Lindquist E.A."/>
            <person name="Lipzen A."/>
            <person name="Lundell T."/>
            <person name="Morin E."/>
            <person name="Murat C."/>
            <person name="Riley R."/>
            <person name="Ohm R."/>
            <person name="Sun H."/>
            <person name="Tunlid A."/>
            <person name="Henrissat B."/>
            <person name="Grigoriev I.V."/>
            <person name="Hibbett D.S."/>
            <person name="Martin F."/>
        </authorList>
    </citation>
    <scope>NUCLEOTIDE SEQUENCE [LARGE SCALE GENOMIC DNA]</scope>
    <source>
        <strain evidence="1 2">SS14</strain>
    </source>
</reference>
<dbReference type="OrthoDB" id="2392893at2759"/>
<organism evidence="1 2">
    <name type="scientific">Sphaerobolus stellatus (strain SS14)</name>
    <dbReference type="NCBI Taxonomy" id="990650"/>
    <lineage>
        <taxon>Eukaryota</taxon>
        <taxon>Fungi</taxon>
        <taxon>Dikarya</taxon>
        <taxon>Basidiomycota</taxon>
        <taxon>Agaricomycotina</taxon>
        <taxon>Agaricomycetes</taxon>
        <taxon>Phallomycetidae</taxon>
        <taxon>Geastrales</taxon>
        <taxon>Sphaerobolaceae</taxon>
        <taxon>Sphaerobolus</taxon>
    </lineage>
</organism>
<dbReference type="EMBL" id="KN837108">
    <property type="protein sequence ID" value="KIJ46275.1"/>
    <property type="molecule type" value="Genomic_DNA"/>
</dbReference>
<sequence length="115" mass="12546">MNYNVKYSRTTFDFDGEEFCNDPMEHGVSVAIGVLSATSARNARFDAGWVALKSSNTSTFKALALITTNVEQLLGVSIPSGSADIMVYHDGNVFDFSSKVVGVIFPSRGEVEVWR</sequence>
<evidence type="ECO:0000313" key="1">
    <source>
        <dbReference type="EMBL" id="KIJ46275.1"/>
    </source>
</evidence>
<dbReference type="Proteomes" id="UP000054279">
    <property type="component" value="Unassembled WGS sequence"/>
</dbReference>
<keyword evidence="2" id="KW-1185">Reference proteome</keyword>
<evidence type="ECO:0000313" key="2">
    <source>
        <dbReference type="Proteomes" id="UP000054279"/>
    </source>
</evidence>
<protein>
    <submittedName>
        <fullName evidence="1">Uncharacterized protein</fullName>
    </submittedName>
</protein>
<dbReference type="HOGENOM" id="CLU_2110532_0_0_1"/>